<dbReference type="NCBIfam" id="NF004016">
    <property type="entry name" value="PRK05478.1"/>
    <property type="match status" value="1"/>
</dbReference>
<dbReference type="FunFam" id="3.30.499.10:FF:000006">
    <property type="entry name" value="3-isopropylmalate dehydratase large subunit"/>
    <property type="match status" value="1"/>
</dbReference>
<reference evidence="15 16" key="1">
    <citation type="submission" date="2019-03" db="EMBL/GenBank/DDBJ databases">
        <title>Genomic Encyclopedia of Type Strains, Phase IV (KMG-IV): sequencing the most valuable type-strain genomes for metagenomic binning, comparative biology and taxonomic classification.</title>
        <authorList>
            <person name="Goeker M."/>
        </authorList>
    </citation>
    <scope>NUCLEOTIDE SEQUENCE [LARGE SCALE GENOMIC DNA]</scope>
    <source>
        <strain evidence="15 16">DSM 28403</strain>
    </source>
</reference>
<dbReference type="EC" id="4.2.1.33" evidence="13"/>
<evidence type="ECO:0000256" key="12">
    <source>
        <dbReference type="ARBA" id="ARBA00023304"/>
    </source>
</evidence>
<dbReference type="GO" id="GO:0051539">
    <property type="term" value="F:4 iron, 4 sulfur cluster binding"/>
    <property type="evidence" value="ECO:0007669"/>
    <property type="project" value="UniProtKB-KW"/>
</dbReference>
<evidence type="ECO:0000256" key="9">
    <source>
        <dbReference type="ARBA" id="ARBA00023004"/>
    </source>
</evidence>
<dbReference type="SUPFAM" id="SSF53732">
    <property type="entry name" value="Aconitase iron-sulfur domain"/>
    <property type="match status" value="1"/>
</dbReference>
<comment type="function">
    <text evidence="2 13">Catalyzes the isomerization between 2-isopropylmalate and 3-isopropylmalate, via the formation of 2-isopropylmaleate.</text>
</comment>
<dbReference type="GO" id="GO:0003861">
    <property type="term" value="F:3-isopropylmalate dehydratase activity"/>
    <property type="evidence" value="ECO:0007669"/>
    <property type="project" value="UniProtKB-UniRule"/>
</dbReference>
<dbReference type="Proteomes" id="UP000295657">
    <property type="component" value="Unassembled WGS sequence"/>
</dbReference>
<evidence type="ECO:0000256" key="3">
    <source>
        <dbReference type="ARBA" id="ARBA00004729"/>
    </source>
</evidence>
<evidence type="ECO:0000256" key="6">
    <source>
        <dbReference type="ARBA" id="ARBA00022485"/>
    </source>
</evidence>
<dbReference type="InterPro" id="IPR015931">
    <property type="entry name" value="Acnase/IPM_dHydase_lsu_aba_1/3"/>
</dbReference>
<evidence type="ECO:0000256" key="5">
    <source>
        <dbReference type="ARBA" id="ARBA00022430"/>
    </source>
</evidence>
<feature type="domain" description="Aconitase/3-isopropylmalate dehydratase large subunit alpha/beta/alpha" evidence="14">
    <location>
        <begin position="7"/>
        <end position="457"/>
    </location>
</feature>
<dbReference type="HAMAP" id="MF_01026">
    <property type="entry name" value="LeuC_type1"/>
    <property type="match status" value="1"/>
</dbReference>
<protein>
    <recommendedName>
        <fullName evidence="13">3-isopropylmalate dehydratase large subunit</fullName>
        <ecNumber evidence="13">4.2.1.33</ecNumber>
    </recommendedName>
    <alternativeName>
        <fullName evidence="13">Alpha-IPM isomerase</fullName>
        <shortName evidence="13">IPMI</shortName>
    </alternativeName>
    <alternativeName>
        <fullName evidence="13">Isopropylmalate isomerase</fullName>
    </alternativeName>
</protein>
<dbReference type="CDD" id="cd01583">
    <property type="entry name" value="IPMI"/>
    <property type="match status" value="1"/>
</dbReference>
<evidence type="ECO:0000256" key="10">
    <source>
        <dbReference type="ARBA" id="ARBA00023014"/>
    </source>
</evidence>
<dbReference type="NCBIfam" id="TIGR00170">
    <property type="entry name" value="leuC"/>
    <property type="match status" value="1"/>
</dbReference>
<keyword evidence="7 13" id="KW-0028">Amino-acid biosynthesis</keyword>
<dbReference type="InterPro" id="IPR018136">
    <property type="entry name" value="Aconitase_4Fe-4S_BS"/>
</dbReference>
<dbReference type="PANTHER" id="PTHR43822:SF9">
    <property type="entry name" value="3-ISOPROPYLMALATE DEHYDRATASE"/>
    <property type="match status" value="1"/>
</dbReference>
<comment type="catalytic activity">
    <reaction evidence="1 13">
        <text>(2R,3S)-3-isopropylmalate = (2S)-2-isopropylmalate</text>
        <dbReference type="Rhea" id="RHEA:32287"/>
        <dbReference type="ChEBI" id="CHEBI:1178"/>
        <dbReference type="ChEBI" id="CHEBI:35121"/>
        <dbReference type="EC" id="4.2.1.33"/>
    </reaction>
</comment>
<organism evidence="15 16">
    <name type="scientific">Mesocricetibacter intestinalis</name>
    <dbReference type="NCBI Taxonomy" id="1521930"/>
    <lineage>
        <taxon>Bacteria</taxon>
        <taxon>Pseudomonadati</taxon>
        <taxon>Pseudomonadota</taxon>
        <taxon>Gammaproteobacteria</taxon>
        <taxon>Pasteurellales</taxon>
        <taxon>Pasteurellaceae</taxon>
        <taxon>Mesocricetibacter</taxon>
    </lineage>
</organism>
<accession>A0A4R6VBQ3</accession>
<dbReference type="GO" id="GO:0046872">
    <property type="term" value="F:metal ion binding"/>
    <property type="evidence" value="ECO:0007669"/>
    <property type="project" value="UniProtKB-KW"/>
</dbReference>
<dbReference type="Pfam" id="PF00330">
    <property type="entry name" value="Aconitase"/>
    <property type="match status" value="1"/>
</dbReference>
<dbReference type="Gene3D" id="3.30.499.10">
    <property type="entry name" value="Aconitase, domain 3"/>
    <property type="match status" value="2"/>
</dbReference>
<evidence type="ECO:0000256" key="4">
    <source>
        <dbReference type="ARBA" id="ARBA00011271"/>
    </source>
</evidence>
<feature type="binding site" evidence="13">
    <location>
        <position position="347"/>
    </location>
    <ligand>
        <name>[4Fe-4S] cluster</name>
        <dbReference type="ChEBI" id="CHEBI:49883"/>
    </ligand>
</feature>
<comment type="cofactor">
    <cofactor evidence="13">
        <name>[4Fe-4S] cluster</name>
        <dbReference type="ChEBI" id="CHEBI:49883"/>
    </cofactor>
    <text evidence="13">Binds 1 [4Fe-4S] cluster per subunit.</text>
</comment>
<dbReference type="NCBIfam" id="NF009116">
    <property type="entry name" value="PRK12466.1"/>
    <property type="match status" value="1"/>
</dbReference>
<keyword evidence="9 13" id="KW-0408">Iron</keyword>
<dbReference type="GO" id="GO:0009098">
    <property type="term" value="P:L-leucine biosynthetic process"/>
    <property type="evidence" value="ECO:0007669"/>
    <property type="project" value="UniProtKB-UniRule"/>
</dbReference>
<dbReference type="PANTHER" id="PTHR43822">
    <property type="entry name" value="HOMOACONITASE, MITOCHONDRIAL-RELATED"/>
    <property type="match status" value="1"/>
</dbReference>
<dbReference type="InterPro" id="IPR050067">
    <property type="entry name" value="IPM_dehydratase_rel_enz"/>
</dbReference>
<keyword evidence="12 13" id="KW-0100">Branched-chain amino acid biosynthesis</keyword>
<evidence type="ECO:0000256" key="1">
    <source>
        <dbReference type="ARBA" id="ARBA00000491"/>
    </source>
</evidence>
<evidence type="ECO:0000313" key="15">
    <source>
        <dbReference type="EMBL" id="TDQ59647.1"/>
    </source>
</evidence>
<sequence length="468" mass="51155">MKKTLYEKLFDAHVVYEKEGETPIIYINRHLMHEVTSPQAFDGLRVARRQVRQPTKTFATMDHSISTQSRDPAACGEQARIQIQELEKNTRANHISLYDLNNPNQGIVHVVGPEQGLTLPGMTIVCGDSHTATHGAFGALAFGIGTSEVEHVLATQTLKQARAKKMKIEVRGKVAAGITAKDIILAIIGKTTMAGGTGYVVEFCGEAIRNLSMEGRMTVCNMAIEMGAKAGLIAPDETTFAYLKDRPHAPKGKDWEEALNYWKTLKTDEGAEFDKVVILEAEDIAPQVTWGTNPGQVIAIDQKIPDPAHINDPIERQSAQKALAYMGLQGCQDLKEVKIDKVFIGSCTNSRIEDLRAAAAVARGRKVAEGVQALVVPGSGLVKEQAEKEGLDKIFIEAGFEWRLPGCSMCLAMNNDRLGEWERCASTSNRNFESRQGRNGRTHLVSPAMAAAAAVTGKFTDIRNMDLN</sequence>
<name>A0A4R6VBQ3_9PAST</name>
<keyword evidence="5 13" id="KW-0432">Leucine biosynthesis</keyword>
<dbReference type="UniPathway" id="UPA00048">
    <property type="reaction ID" value="UER00071"/>
</dbReference>
<dbReference type="RefSeq" id="WP_133542758.1">
    <property type="nucleotide sequence ID" value="NZ_SNYQ01000001.1"/>
</dbReference>
<keyword evidence="16" id="KW-1185">Reference proteome</keyword>
<keyword evidence="6 13" id="KW-0004">4Fe-4S</keyword>
<dbReference type="AlphaFoldDB" id="A0A4R6VBQ3"/>
<evidence type="ECO:0000256" key="7">
    <source>
        <dbReference type="ARBA" id="ARBA00022605"/>
    </source>
</evidence>
<dbReference type="EMBL" id="SNYQ01000001">
    <property type="protein sequence ID" value="TDQ59647.1"/>
    <property type="molecule type" value="Genomic_DNA"/>
</dbReference>
<dbReference type="PRINTS" id="PR00415">
    <property type="entry name" value="ACONITASE"/>
</dbReference>
<dbReference type="OrthoDB" id="9802769at2"/>
<keyword evidence="8 13" id="KW-0479">Metal-binding</keyword>
<evidence type="ECO:0000256" key="2">
    <source>
        <dbReference type="ARBA" id="ARBA00002695"/>
    </source>
</evidence>
<dbReference type="InterPro" id="IPR004430">
    <property type="entry name" value="3-IsopropMal_deHydase_lsu"/>
</dbReference>
<feature type="binding site" evidence="13">
    <location>
        <position position="407"/>
    </location>
    <ligand>
        <name>[4Fe-4S] cluster</name>
        <dbReference type="ChEBI" id="CHEBI:49883"/>
    </ligand>
</feature>
<dbReference type="PROSITE" id="PS01244">
    <property type="entry name" value="ACONITASE_2"/>
    <property type="match status" value="1"/>
</dbReference>
<dbReference type="PROSITE" id="PS00450">
    <property type="entry name" value="ACONITASE_1"/>
    <property type="match status" value="1"/>
</dbReference>
<dbReference type="InterPro" id="IPR033941">
    <property type="entry name" value="IPMI_cat"/>
</dbReference>
<proteinExistence type="inferred from homology"/>
<dbReference type="InterPro" id="IPR001030">
    <property type="entry name" value="Acoase/IPM_deHydtase_lsu_aba"/>
</dbReference>
<feature type="binding site" evidence="13">
    <location>
        <position position="410"/>
    </location>
    <ligand>
        <name>[4Fe-4S] cluster</name>
        <dbReference type="ChEBI" id="CHEBI:49883"/>
    </ligand>
</feature>
<evidence type="ECO:0000313" key="16">
    <source>
        <dbReference type="Proteomes" id="UP000295657"/>
    </source>
</evidence>
<evidence type="ECO:0000256" key="13">
    <source>
        <dbReference type="HAMAP-Rule" id="MF_01026"/>
    </source>
</evidence>
<comment type="subunit">
    <text evidence="4 13">Heterodimer of LeuC and LeuD.</text>
</comment>
<evidence type="ECO:0000256" key="11">
    <source>
        <dbReference type="ARBA" id="ARBA00023239"/>
    </source>
</evidence>
<dbReference type="FunFam" id="3.30.499.10:FF:000007">
    <property type="entry name" value="3-isopropylmalate dehydratase large subunit"/>
    <property type="match status" value="1"/>
</dbReference>
<keyword evidence="11 13" id="KW-0456">Lyase</keyword>
<dbReference type="InterPro" id="IPR036008">
    <property type="entry name" value="Aconitase_4Fe-4S_dom"/>
</dbReference>
<evidence type="ECO:0000256" key="8">
    <source>
        <dbReference type="ARBA" id="ARBA00022723"/>
    </source>
</evidence>
<comment type="pathway">
    <text evidence="3 13">Amino-acid biosynthesis; L-leucine biosynthesis; L-leucine from 3-methyl-2-oxobutanoate: step 2/4.</text>
</comment>
<keyword evidence="10 13" id="KW-0411">Iron-sulfur</keyword>
<comment type="similarity">
    <text evidence="13">Belongs to the aconitase/IPM isomerase family. LeuC type 1 subfamily.</text>
</comment>
<evidence type="ECO:0000259" key="14">
    <source>
        <dbReference type="Pfam" id="PF00330"/>
    </source>
</evidence>
<comment type="caution">
    <text evidence="15">The sequence shown here is derived from an EMBL/GenBank/DDBJ whole genome shotgun (WGS) entry which is preliminary data.</text>
</comment>
<gene>
    <name evidence="13" type="primary">leuC</name>
    <name evidence="15" type="ORF">EDC45_0305</name>
</gene>